<gene>
    <name evidence="2" type="ORF">R3W88_023333</name>
</gene>
<evidence type="ECO:0000256" key="1">
    <source>
        <dbReference type="SAM" id="Phobius"/>
    </source>
</evidence>
<protein>
    <submittedName>
        <fullName evidence="2">Uncharacterized protein</fullName>
    </submittedName>
</protein>
<accession>A0AAV9LX56</accession>
<feature type="transmembrane region" description="Helical" evidence="1">
    <location>
        <begin position="12"/>
        <end position="45"/>
    </location>
</feature>
<reference evidence="2 3" key="1">
    <citation type="submission" date="2023-10" db="EMBL/GenBank/DDBJ databases">
        <title>Genome-Wide Identification Analysis in wild type Solanum Pinnatisectum Reveals Some Genes Defensing Phytophthora Infestans.</title>
        <authorList>
            <person name="Sun C."/>
        </authorList>
    </citation>
    <scope>NUCLEOTIDE SEQUENCE [LARGE SCALE GENOMIC DNA]</scope>
    <source>
        <strain evidence="2">LQN</strain>
        <tissue evidence="2">Leaf</tissue>
    </source>
</reference>
<evidence type="ECO:0000313" key="2">
    <source>
        <dbReference type="EMBL" id="KAK4730345.1"/>
    </source>
</evidence>
<dbReference type="Proteomes" id="UP001311915">
    <property type="component" value="Unassembled WGS sequence"/>
</dbReference>
<evidence type="ECO:0000313" key="3">
    <source>
        <dbReference type="Proteomes" id="UP001311915"/>
    </source>
</evidence>
<name>A0AAV9LX56_9SOLN</name>
<keyword evidence="3" id="KW-1185">Reference proteome</keyword>
<keyword evidence="1" id="KW-0472">Membrane</keyword>
<proteinExistence type="predicted"/>
<dbReference type="AlphaFoldDB" id="A0AAV9LX56"/>
<organism evidence="2 3">
    <name type="scientific">Solanum pinnatisectum</name>
    <name type="common">tansyleaf nightshade</name>
    <dbReference type="NCBI Taxonomy" id="50273"/>
    <lineage>
        <taxon>Eukaryota</taxon>
        <taxon>Viridiplantae</taxon>
        <taxon>Streptophyta</taxon>
        <taxon>Embryophyta</taxon>
        <taxon>Tracheophyta</taxon>
        <taxon>Spermatophyta</taxon>
        <taxon>Magnoliopsida</taxon>
        <taxon>eudicotyledons</taxon>
        <taxon>Gunneridae</taxon>
        <taxon>Pentapetalae</taxon>
        <taxon>asterids</taxon>
        <taxon>lamiids</taxon>
        <taxon>Solanales</taxon>
        <taxon>Solanaceae</taxon>
        <taxon>Solanoideae</taxon>
        <taxon>Solaneae</taxon>
        <taxon>Solanum</taxon>
    </lineage>
</organism>
<comment type="caution">
    <text evidence="2">The sequence shown here is derived from an EMBL/GenBank/DDBJ whole genome shotgun (WGS) entry which is preliminary data.</text>
</comment>
<keyword evidence="1" id="KW-0812">Transmembrane</keyword>
<feature type="transmembrane region" description="Helical" evidence="1">
    <location>
        <begin position="65"/>
        <end position="87"/>
    </location>
</feature>
<sequence>MVPNIELIFLALIYGSIISCILLLAVFIILICLLLAIAIVLFSIILIDSYDVVAFVSWYFEILNANIQLAFVLFLCTSIQIGLKYYTSVSKPSMESMLTKIKAKMKNV</sequence>
<keyword evidence="1" id="KW-1133">Transmembrane helix</keyword>
<dbReference type="EMBL" id="JAWPEI010000004">
    <property type="protein sequence ID" value="KAK4730345.1"/>
    <property type="molecule type" value="Genomic_DNA"/>
</dbReference>